<dbReference type="EMBL" id="MCFF01000005">
    <property type="protein sequence ID" value="ORZ26896.1"/>
    <property type="molecule type" value="Genomic_DNA"/>
</dbReference>
<dbReference type="STRING" id="64571.A0A1Y2GX76"/>
<accession>A0A1Y2GX76</accession>
<evidence type="ECO:0000313" key="2">
    <source>
        <dbReference type="Proteomes" id="UP000193648"/>
    </source>
</evidence>
<dbReference type="OrthoDB" id="2105077at2759"/>
<keyword evidence="2" id="KW-1185">Reference proteome</keyword>
<dbReference type="Gene3D" id="6.10.250.2090">
    <property type="match status" value="1"/>
</dbReference>
<sequence>GVKVESTLIKSIASSKDLQKALSSAAHAKRLAESRLIGAQAGVDTTKLMRAVDILNTSIAMQIRYLETMTAMAKGPGAKVILYQLNMETANNSRL</sequence>
<dbReference type="RefSeq" id="XP_021884643.1">
    <property type="nucleotide sequence ID" value="XM_022020402.1"/>
</dbReference>
<dbReference type="GO" id="GO:0005886">
    <property type="term" value="C:plasma membrane"/>
    <property type="evidence" value="ECO:0007669"/>
    <property type="project" value="InterPro"/>
</dbReference>
<dbReference type="InParanoid" id="A0A1Y2GX76"/>
<dbReference type="PANTHER" id="PTHR10264">
    <property type="entry name" value="BAND 7 PROTEIN-RELATED"/>
    <property type="match status" value="1"/>
</dbReference>
<dbReference type="InterPro" id="IPR043202">
    <property type="entry name" value="Band-7_stomatin-like"/>
</dbReference>
<comment type="caution">
    <text evidence="1">The sequence shown here is derived from an EMBL/GenBank/DDBJ whole genome shotgun (WGS) entry which is preliminary data.</text>
</comment>
<dbReference type="Proteomes" id="UP000193648">
    <property type="component" value="Unassembled WGS sequence"/>
</dbReference>
<feature type="non-terminal residue" evidence="1">
    <location>
        <position position="95"/>
    </location>
</feature>
<evidence type="ECO:0000313" key="1">
    <source>
        <dbReference type="EMBL" id="ORZ26896.1"/>
    </source>
</evidence>
<gene>
    <name evidence="1" type="ORF">BCR41DRAFT_294518</name>
</gene>
<dbReference type="AlphaFoldDB" id="A0A1Y2GX76"/>
<dbReference type="GeneID" id="33562246"/>
<dbReference type="PANTHER" id="PTHR10264:SF19">
    <property type="entry name" value="AT06885P-RELATED"/>
    <property type="match status" value="1"/>
</dbReference>
<proteinExistence type="predicted"/>
<feature type="non-terminal residue" evidence="1">
    <location>
        <position position="1"/>
    </location>
</feature>
<reference evidence="1 2" key="1">
    <citation type="submission" date="2016-07" db="EMBL/GenBank/DDBJ databases">
        <title>Pervasive Adenine N6-methylation of Active Genes in Fungi.</title>
        <authorList>
            <consortium name="DOE Joint Genome Institute"/>
            <person name="Mondo S.J."/>
            <person name="Dannebaum R.O."/>
            <person name="Kuo R.C."/>
            <person name="Labutti K."/>
            <person name="Haridas S."/>
            <person name="Kuo A."/>
            <person name="Salamov A."/>
            <person name="Ahrendt S.R."/>
            <person name="Lipzen A."/>
            <person name="Sullivan W."/>
            <person name="Andreopoulos W.B."/>
            <person name="Clum A."/>
            <person name="Lindquist E."/>
            <person name="Daum C."/>
            <person name="Ramamoorthy G.K."/>
            <person name="Gryganskyi A."/>
            <person name="Culley D."/>
            <person name="Magnuson J.K."/>
            <person name="James T.Y."/>
            <person name="O'Malley M.A."/>
            <person name="Stajich J.E."/>
            <person name="Spatafora J.W."/>
            <person name="Visel A."/>
            <person name="Grigoriev I.V."/>
        </authorList>
    </citation>
    <scope>NUCLEOTIDE SEQUENCE [LARGE SCALE GENOMIC DNA]</scope>
    <source>
        <strain evidence="1 2">NRRL 3116</strain>
    </source>
</reference>
<organism evidence="1 2">
    <name type="scientific">Lobosporangium transversale</name>
    <dbReference type="NCBI Taxonomy" id="64571"/>
    <lineage>
        <taxon>Eukaryota</taxon>
        <taxon>Fungi</taxon>
        <taxon>Fungi incertae sedis</taxon>
        <taxon>Mucoromycota</taxon>
        <taxon>Mortierellomycotina</taxon>
        <taxon>Mortierellomycetes</taxon>
        <taxon>Mortierellales</taxon>
        <taxon>Mortierellaceae</taxon>
        <taxon>Lobosporangium</taxon>
    </lineage>
</organism>
<name>A0A1Y2GX76_9FUNG</name>
<protein>
    <submittedName>
        <fullName evidence="1">Uncharacterized protein</fullName>
    </submittedName>
</protein>